<evidence type="ECO:0000256" key="1">
    <source>
        <dbReference type="SAM" id="Coils"/>
    </source>
</evidence>
<evidence type="ECO:0000259" key="3">
    <source>
        <dbReference type="Pfam" id="PF05598"/>
    </source>
</evidence>
<name>A0ABQ5W4T7_9HYPH</name>
<dbReference type="PANTHER" id="PTHR33408:SF2">
    <property type="entry name" value="TRANSPOSASE DDE DOMAIN-CONTAINING PROTEIN"/>
    <property type="match status" value="1"/>
</dbReference>
<reference evidence="5" key="1">
    <citation type="journal article" date="2019" name="Int. J. Syst. Evol. Microbiol.">
        <title>The Global Catalogue of Microorganisms (GCM) 10K type strain sequencing project: providing services to taxonomists for standard genome sequencing and annotation.</title>
        <authorList>
            <consortium name="The Broad Institute Genomics Platform"/>
            <consortium name="The Broad Institute Genome Sequencing Center for Infectious Disease"/>
            <person name="Wu L."/>
            <person name="Ma J."/>
        </authorList>
    </citation>
    <scope>NUCLEOTIDE SEQUENCE [LARGE SCALE GENOMIC DNA]</scope>
    <source>
        <strain evidence="5">NBRC 112416</strain>
    </source>
</reference>
<sequence>MGRFVEAADRHQASFLPACLEDYVGPDNPVRVIDAFVDELDLAQLGFERVQPASTGRPGYAPGVMLKLYVYGYLHQLTSSRKLEREAGRNIELMWLTGKLVPDFKTIADFRHDNSEGIKVACHRFVAVCRVLGLVGGGMVAIDGSRFRAVNTHEKNYTKGKLARRKAHVEESIARYLAELEEADSTDTGVASPRIERLTERLASLRGRLGELEEIGRQLETAADGQLSLTDPDARAMATGSDHRGVVGYNVQAAVDTKHHIVVANAVTNRGHDRSHLLEMAEAAKAATGAPEMIALADRGYYEGEQIRACAAAGITPMVPKPITSPARARGFWGKQAFIYQPDTDTYRCPAGQQLQNRFAREEAGKLIKFYFNQKACGACSSRSSCTAGKEKRIRRWEHEAVLDAMERKLDAMPDAMAVRRCTVEHVFGTIKGWMGATHFRTRGLNNVTTEASLAILAYNIKRAIAVAGVGSTIKAITG</sequence>
<evidence type="ECO:0000313" key="4">
    <source>
        <dbReference type="EMBL" id="GLQ54877.1"/>
    </source>
</evidence>
<evidence type="ECO:0000313" key="5">
    <source>
        <dbReference type="Proteomes" id="UP001156691"/>
    </source>
</evidence>
<proteinExistence type="predicted"/>
<dbReference type="EMBL" id="BSNS01000011">
    <property type="protein sequence ID" value="GLQ54877.1"/>
    <property type="molecule type" value="Genomic_DNA"/>
</dbReference>
<comment type="caution">
    <text evidence="4">The sequence shown here is derived from an EMBL/GenBank/DDBJ whole genome shotgun (WGS) entry which is preliminary data.</text>
</comment>
<organism evidence="4 5">
    <name type="scientific">Devosia nitrariae</name>
    <dbReference type="NCBI Taxonomy" id="2071872"/>
    <lineage>
        <taxon>Bacteria</taxon>
        <taxon>Pseudomonadati</taxon>
        <taxon>Pseudomonadota</taxon>
        <taxon>Alphaproteobacteria</taxon>
        <taxon>Hyphomicrobiales</taxon>
        <taxon>Devosiaceae</taxon>
        <taxon>Devosia</taxon>
    </lineage>
</organism>
<dbReference type="Pfam" id="PF01609">
    <property type="entry name" value="DDE_Tnp_1"/>
    <property type="match status" value="1"/>
</dbReference>
<dbReference type="PANTHER" id="PTHR33408">
    <property type="entry name" value="TRANSPOSASE"/>
    <property type="match status" value="1"/>
</dbReference>
<gene>
    <name evidence="4" type="ORF">GCM10010862_21360</name>
</gene>
<evidence type="ECO:0000259" key="2">
    <source>
        <dbReference type="Pfam" id="PF01609"/>
    </source>
</evidence>
<dbReference type="NCBIfam" id="NF033551">
    <property type="entry name" value="transpos_IS1182"/>
    <property type="match status" value="1"/>
</dbReference>
<dbReference type="InterPro" id="IPR008490">
    <property type="entry name" value="Transposase_InsH_N"/>
</dbReference>
<dbReference type="Pfam" id="PF05598">
    <property type="entry name" value="DUF772"/>
    <property type="match status" value="1"/>
</dbReference>
<feature type="domain" description="Transposase IS4-like" evidence="2">
    <location>
        <begin position="240"/>
        <end position="461"/>
    </location>
</feature>
<feature type="coiled-coil region" evidence="1">
    <location>
        <begin position="166"/>
        <end position="215"/>
    </location>
</feature>
<keyword evidence="1" id="KW-0175">Coiled coil</keyword>
<dbReference type="RefSeq" id="WP_284340326.1">
    <property type="nucleotide sequence ID" value="NZ_BSNS01000011.1"/>
</dbReference>
<accession>A0ABQ5W4T7</accession>
<dbReference type="InterPro" id="IPR047629">
    <property type="entry name" value="IS1182_transpos"/>
</dbReference>
<dbReference type="Proteomes" id="UP001156691">
    <property type="component" value="Unassembled WGS sequence"/>
</dbReference>
<protein>
    <submittedName>
        <fullName evidence="4">Transposase</fullName>
    </submittedName>
</protein>
<dbReference type="InterPro" id="IPR002559">
    <property type="entry name" value="Transposase_11"/>
</dbReference>
<keyword evidence="5" id="KW-1185">Reference proteome</keyword>
<feature type="domain" description="Transposase InsH N-terminal" evidence="3">
    <location>
        <begin position="19"/>
        <end position="112"/>
    </location>
</feature>